<dbReference type="InterPro" id="IPR008966">
    <property type="entry name" value="Adhesion_dom_sf"/>
</dbReference>
<dbReference type="SUPFAM" id="SSF49401">
    <property type="entry name" value="Bacterial adhesins"/>
    <property type="match status" value="1"/>
</dbReference>
<evidence type="ECO:0000313" key="7">
    <source>
        <dbReference type="EMBL" id="CRY54422.1"/>
    </source>
</evidence>
<protein>
    <submittedName>
        <fullName evidence="7">P pilus assembly protein, pilin FimA</fullName>
    </submittedName>
</protein>
<accession>A0A0H5LU37</accession>
<evidence type="ECO:0000256" key="1">
    <source>
        <dbReference type="ARBA" id="ARBA00004561"/>
    </source>
</evidence>
<dbReference type="PANTHER" id="PTHR33420:SF3">
    <property type="entry name" value="FIMBRIAL SUBUNIT ELFA"/>
    <property type="match status" value="1"/>
</dbReference>
<gene>
    <name evidence="7" type="ORF">ERS008476_01343</name>
</gene>
<keyword evidence="4" id="KW-0281">Fimbrium</keyword>
<comment type="subcellular location">
    <subcellularLocation>
        <location evidence="1">Fimbrium</location>
    </subcellularLocation>
</comment>
<evidence type="ECO:0000256" key="5">
    <source>
        <dbReference type="SAM" id="SignalP"/>
    </source>
</evidence>
<dbReference type="PANTHER" id="PTHR33420">
    <property type="entry name" value="FIMBRIAL SUBUNIT ELFA-RELATED"/>
    <property type="match status" value="1"/>
</dbReference>
<evidence type="ECO:0000256" key="2">
    <source>
        <dbReference type="ARBA" id="ARBA00006671"/>
    </source>
</evidence>
<dbReference type="AlphaFoldDB" id="A0A0H5LU37"/>
<organism evidence="7 8">
    <name type="scientific">Yersinia intermedia</name>
    <dbReference type="NCBI Taxonomy" id="631"/>
    <lineage>
        <taxon>Bacteria</taxon>
        <taxon>Pseudomonadati</taxon>
        <taxon>Pseudomonadota</taxon>
        <taxon>Gammaproteobacteria</taxon>
        <taxon>Enterobacterales</taxon>
        <taxon>Yersiniaceae</taxon>
        <taxon>Yersinia</taxon>
    </lineage>
</organism>
<evidence type="ECO:0000259" key="6">
    <source>
        <dbReference type="Pfam" id="PF00419"/>
    </source>
</evidence>
<proteinExistence type="inferred from homology"/>
<dbReference type="RefSeq" id="WP_080995214.1">
    <property type="nucleotide sequence ID" value="NZ_CWJI01000002.1"/>
</dbReference>
<feature type="chain" id="PRO_5005221144" evidence="5">
    <location>
        <begin position="32"/>
        <end position="185"/>
    </location>
</feature>
<evidence type="ECO:0000313" key="8">
    <source>
        <dbReference type="Proteomes" id="UP000043316"/>
    </source>
</evidence>
<dbReference type="InterPro" id="IPR000259">
    <property type="entry name" value="Adhesion_dom_fimbrial"/>
</dbReference>
<dbReference type="GO" id="GO:0043709">
    <property type="term" value="P:cell adhesion involved in single-species biofilm formation"/>
    <property type="evidence" value="ECO:0007669"/>
    <property type="project" value="TreeGrafter"/>
</dbReference>
<dbReference type="InterPro" id="IPR036937">
    <property type="entry name" value="Adhesion_dom_fimbrial_sf"/>
</dbReference>
<comment type="similarity">
    <text evidence="2">Belongs to the fimbrial protein family.</text>
</comment>
<dbReference type="InterPro" id="IPR050263">
    <property type="entry name" value="Bact_Fimbrial_Adh_Pro"/>
</dbReference>
<dbReference type="GO" id="GO:0009289">
    <property type="term" value="C:pilus"/>
    <property type="evidence" value="ECO:0007669"/>
    <property type="project" value="UniProtKB-SubCell"/>
</dbReference>
<dbReference type="Proteomes" id="UP000043316">
    <property type="component" value="Unassembled WGS sequence"/>
</dbReference>
<dbReference type="GeneID" id="61815610"/>
<evidence type="ECO:0000256" key="4">
    <source>
        <dbReference type="ARBA" id="ARBA00023263"/>
    </source>
</evidence>
<keyword evidence="3 5" id="KW-0732">Signal</keyword>
<dbReference type="EMBL" id="CWJI01000002">
    <property type="protein sequence ID" value="CRY54422.1"/>
    <property type="molecule type" value="Genomic_DNA"/>
</dbReference>
<dbReference type="Pfam" id="PF00419">
    <property type="entry name" value="Fimbrial"/>
    <property type="match status" value="1"/>
</dbReference>
<evidence type="ECO:0000256" key="3">
    <source>
        <dbReference type="ARBA" id="ARBA00022729"/>
    </source>
</evidence>
<dbReference type="Gene3D" id="2.60.40.1090">
    <property type="entry name" value="Fimbrial-type adhesion domain"/>
    <property type="match status" value="1"/>
</dbReference>
<feature type="signal peptide" evidence="5">
    <location>
        <begin position="1"/>
        <end position="31"/>
    </location>
</feature>
<sequence length="185" mass="18943">MKNHNTLSGQTLALRASLCLCLLAMATQVTATDVQFTATFQAPTCQVSAPPVIDFGTVQSSDIKNGGSEEKPLTITLSQCAGFIGAVQKPGVKVSGAGNTASGDFLFLQPASSQVVNYGVRIVTSQGDVVDNNTFLPAVIDGSGFDGGSASIPLQAALSCGNKCKDAATKGGKLNASITFDFAYQ</sequence>
<feature type="domain" description="Fimbrial-type adhesion" evidence="6">
    <location>
        <begin position="35"/>
        <end position="185"/>
    </location>
</feature>
<reference evidence="8" key="1">
    <citation type="submission" date="2015-03" db="EMBL/GenBank/DDBJ databases">
        <authorList>
            <consortium name="Pathogen Informatics"/>
        </authorList>
    </citation>
    <scope>NUCLEOTIDE SEQUENCE [LARGE SCALE GENOMIC DNA]</scope>
    <source>
        <strain evidence="8">R148</strain>
    </source>
</reference>
<name>A0A0H5LU37_YERIN</name>